<proteinExistence type="predicted"/>
<evidence type="ECO:0000256" key="1">
    <source>
        <dbReference type="SAM" id="MobiDB-lite"/>
    </source>
</evidence>
<dbReference type="Proteomes" id="UP000887578">
    <property type="component" value="Unplaced"/>
</dbReference>
<evidence type="ECO:0000313" key="3">
    <source>
        <dbReference type="WBParaSite" id="PDA_v2.g30314.t1"/>
    </source>
</evidence>
<evidence type="ECO:0000313" key="2">
    <source>
        <dbReference type="Proteomes" id="UP000887578"/>
    </source>
</evidence>
<protein>
    <submittedName>
        <fullName evidence="3">Uncharacterized protein</fullName>
    </submittedName>
</protein>
<accession>A0A914QF26</accession>
<sequence>MSGFYDFLTKGISSLPFYNHFSNTPEAIDDAVKTNENESSNNLDKNIGDISFAAEAMTSFDSTDSVTVAPKTSLMTILPPSCKSVQMQKASNFDESKNNLLENTLDSIGPCSLSGEAFDDEEARLPKDSTNGVETCAESAKPAVEEFEFGDDVYWEDDLRDFLYPEDDDSMTLPNRDTPSGDIKNVSYLNVNQ</sequence>
<dbReference type="AlphaFoldDB" id="A0A914QF26"/>
<keyword evidence="2" id="KW-1185">Reference proteome</keyword>
<organism evidence="2 3">
    <name type="scientific">Panagrolaimus davidi</name>
    <dbReference type="NCBI Taxonomy" id="227884"/>
    <lineage>
        <taxon>Eukaryota</taxon>
        <taxon>Metazoa</taxon>
        <taxon>Ecdysozoa</taxon>
        <taxon>Nematoda</taxon>
        <taxon>Chromadorea</taxon>
        <taxon>Rhabditida</taxon>
        <taxon>Tylenchina</taxon>
        <taxon>Panagrolaimomorpha</taxon>
        <taxon>Panagrolaimoidea</taxon>
        <taxon>Panagrolaimidae</taxon>
        <taxon>Panagrolaimus</taxon>
    </lineage>
</organism>
<dbReference type="WBParaSite" id="PDA_v2.g30314.t1">
    <property type="protein sequence ID" value="PDA_v2.g30314.t1"/>
    <property type="gene ID" value="PDA_v2.g30314"/>
</dbReference>
<feature type="region of interest" description="Disordered" evidence="1">
    <location>
        <begin position="166"/>
        <end position="187"/>
    </location>
</feature>
<name>A0A914QF26_9BILA</name>
<reference evidence="3" key="1">
    <citation type="submission" date="2022-11" db="UniProtKB">
        <authorList>
            <consortium name="WormBaseParasite"/>
        </authorList>
    </citation>
    <scope>IDENTIFICATION</scope>
</reference>